<dbReference type="InterPro" id="IPR032774">
    <property type="entry name" value="WG_beta_rep"/>
</dbReference>
<dbReference type="EMBL" id="JACYTQ010000006">
    <property type="protein sequence ID" value="MBD8490369.1"/>
    <property type="molecule type" value="Genomic_DNA"/>
</dbReference>
<gene>
    <name evidence="2" type="ORF">IFO69_16575</name>
</gene>
<accession>A0ABR9ARX1</accession>
<organism evidence="2 3">
    <name type="scientific">Echinicola arenosa</name>
    <dbReference type="NCBI Taxonomy" id="2774144"/>
    <lineage>
        <taxon>Bacteria</taxon>
        <taxon>Pseudomonadati</taxon>
        <taxon>Bacteroidota</taxon>
        <taxon>Cytophagia</taxon>
        <taxon>Cytophagales</taxon>
        <taxon>Cyclobacteriaceae</taxon>
        <taxon>Echinicola</taxon>
    </lineage>
</organism>
<protein>
    <submittedName>
        <fullName evidence="2">WG repeat-containing protein</fullName>
    </submittedName>
</protein>
<proteinExistence type="predicted"/>
<comment type="caution">
    <text evidence="2">The sequence shown here is derived from an EMBL/GenBank/DDBJ whole genome shotgun (WGS) entry which is preliminary data.</text>
</comment>
<feature type="signal peptide" evidence="1">
    <location>
        <begin position="1"/>
        <end position="24"/>
    </location>
</feature>
<dbReference type="SUPFAM" id="SSF69360">
    <property type="entry name" value="Cell wall binding repeat"/>
    <property type="match status" value="1"/>
</dbReference>
<dbReference type="PANTHER" id="PTHR37841:SF1">
    <property type="entry name" value="DUF3298 DOMAIN-CONTAINING PROTEIN"/>
    <property type="match status" value="1"/>
</dbReference>
<dbReference type="Pfam" id="PF14903">
    <property type="entry name" value="WG_beta_rep"/>
    <property type="match status" value="3"/>
</dbReference>
<keyword evidence="1" id="KW-0732">Signal</keyword>
<dbReference type="Proteomes" id="UP000647133">
    <property type="component" value="Unassembled WGS sequence"/>
</dbReference>
<evidence type="ECO:0000313" key="3">
    <source>
        <dbReference type="Proteomes" id="UP000647133"/>
    </source>
</evidence>
<name>A0ABR9ARX1_9BACT</name>
<keyword evidence="3" id="KW-1185">Reference proteome</keyword>
<dbReference type="PANTHER" id="PTHR37841">
    <property type="entry name" value="GLR2918 PROTEIN"/>
    <property type="match status" value="1"/>
</dbReference>
<sequence length="523" mass="59722">MTSNLKKWIITASMSLIAFSVCQAQVYEVYDTQLNLVQKINNDHIFLLSESIRVSDKDQKLKLLNNNYEPFLNLEGSEIYQYLSPWILVKGNDKYGAYHEYGEQILKPEYDHIDTHYNQLLGRKGNTYFHYDIGTKVLKPIGSFESAYIAQNGQVIAKIPAGYMLPLSDNPNQIYQDLQPVSDGAIISHEPSGYGLINRKGDYILEPILDTLKHLEGEFFYGYNENQYMLLKATEDDADIRYSSYHKITLENDVILEYIHGRLRRIMKNDGILLDIMGMDHVTRIDKDHYNVYFKNGRVGLLDSKGVWRVVPCDSVTSILPGQEELYGALKDRHFGFVNRAGKLVIPNKFEAVNKFSEGLAGVKLGNLWGYTDRNGTTVISPQYDEVGEFHRGVAIIKKDGRVNLLDKSGKELLPQYYEQISLSDDQYYITEQEGLYGIIDPLGKEITAPIFESLRREGYDKIIVQKNNKFGILNESGELSLPVYYQNILIDNGTQKILAEDIYTPPVLEEAKGGRKKKKKSK</sequence>
<evidence type="ECO:0000256" key="1">
    <source>
        <dbReference type="SAM" id="SignalP"/>
    </source>
</evidence>
<evidence type="ECO:0000313" key="2">
    <source>
        <dbReference type="EMBL" id="MBD8490369.1"/>
    </source>
</evidence>
<dbReference type="RefSeq" id="WP_192011242.1">
    <property type="nucleotide sequence ID" value="NZ_JACYTQ010000006.1"/>
</dbReference>
<feature type="chain" id="PRO_5046304898" evidence="1">
    <location>
        <begin position="25"/>
        <end position="523"/>
    </location>
</feature>
<reference evidence="2 3" key="1">
    <citation type="submission" date="2020-09" db="EMBL/GenBank/DDBJ databases">
        <title>Echinicola sp. CAU 1574 isolated from sand of Sido Beach.</title>
        <authorList>
            <person name="Kim W."/>
        </authorList>
    </citation>
    <scope>NUCLEOTIDE SEQUENCE [LARGE SCALE GENOMIC DNA]</scope>
    <source>
        <strain evidence="2 3">CAU 1574</strain>
    </source>
</reference>